<dbReference type="AlphaFoldDB" id="A0A151RKF7"/>
<dbReference type="Proteomes" id="UP000075243">
    <property type="component" value="Unassembled WGS sequence"/>
</dbReference>
<accession>A0A151RKF7</accession>
<evidence type="ECO:0000313" key="1">
    <source>
        <dbReference type="EMBL" id="KYP43040.1"/>
    </source>
</evidence>
<name>A0A151RKF7_CAJCA</name>
<reference evidence="1" key="1">
    <citation type="journal article" date="2012" name="Nat. Biotechnol.">
        <title>Draft genome sequence of pigeonpea (Cajanus cajan), an orphan legume crop of resource-poor farmers.</title>
        <authorList>
            <person name="Varshney R.K."/>
            <person name="Chen W."/>
            <person name="Li Y."/>
            <person name="Bharti A.K."/>
            <person name="Saxena R.K."/>
            <person name="Schlueter J.A."/>
            <person name="Donoghue M.T."/>
            <person name="Azam S."/>
            <person name="Fan G."/>
            <person name="Whaley A.M."/>
            <person name="Farmer A.D."/>
            <person name="Sheridan J."/>
            <person name="Iwata A."/>
            <person name="Tuteja R."/>
            <person name="Penmetsa R.V."/>
            <person name="Wu W."/>
            <person name="Upadhyaya H.D."/>
            <person name="Yang S.P."/>
            <person name="Shah T."/>
            <person name="Saxena K.B."/>
            <person name="Michael T."/>
            <person name="McCombie W.R."/>
            <person name="Yang B."/>
            <person name="Zhang G."/>
            <person name="Yang H."/>
            <person name="Wang J."/>
            <person name="Spillane C."/>
            <person name="Cook D.R."/>
            <person name="May G.D."/>
            <person name="Xu X."/>
            <person name="Jackson S.A."/>
        </authorList>
    </citation>
    <scope>NUCLEOTIDE SEQUENCE [LARGE SCALE GENOMIC DNA]</scope>
</reference>
<sequence length="63" mass="7522">MSIYPFPQSLCLELEKMMNSSWWGDRGINWLRWKNLVVNSEKLWQVGFKNIQDFNLAMLSKQA</sequence>
<evidence type="ECO:0000313" key="2">
    <source>
        <dbReference type="Proteomes" id="UP000075243"/>
    </source>
</evidence>
<proteinExistence type="predicted"/>
<gene>
    <name evidence="1" type="ORF">KK1_035535</name>
</gene>
<dbReference type="EMBL" id="KQ483687">
    <property type="protein sequence ID" value="KYP43040.1"/>
    <property type="molecule type" value="Genomic_DNA"/>
</dbReference>
<protein>
    <submittedName>
        <fullName evidence="1">Uncharacterized protein</fullName>
    </submittedName>
</protein>
<keyword evidence="2" id="KW-1185">Reference proteome</keyword>
<dbReference type="Gramene" id="C.cajan_33443.t">
    <property type="protein sequence ID" value="C.cajan_33443.t"/>
    <property type="gene ID" value="C.cajan_33443"/>
</dbReference>
<organism evidence="1 2">
    <name type="scientific">Cajanus cajan</name>
    <name type="common">Pigeon pea</name>
    <name type="synonym">Cajanus indicus</name>
    <dbReference type="NCBI Taxonomy" id="3821"/>
    <lineage>
        <taxon>Eukaryota</taxon>
        <taxon>Viridiplantae</taxon>
        <taxon>Streptophyta</taxon>
        <taxon>Embryophyta</taxon>
        <taxon>Tracheophyta</taxon>
        <taxon>Spermatophyta</taxon>
        <taxon>Magnoliopsida</taxon>
        <taxon>eudicotyledons</taxon>
        <taxon>Gunneridae</taxon>
        <taxon>Pentapetalae</taxon>
        <taxon>rosids</taxon>
        <taxon>fabids</taxon>
        <taxon>Fabales</taxon>
        <taxon>Fabaceae</taxon>
        <taxon>Papilionoideae</taxon>
        <taxon>50 kb inversion clade</taxon>
        <taxon>NPAAA clade</taxon>
        <taxon>indigoferoid/millettioid clade</taxon>
        <taxon>Phaseoleae</taxon>
        <taxon>Cajanus</taxon>
    </lineage>
</organism>